<dbReference type="Proteomes" id="UP000095767">
    <property type="component" value="Unassembled WGS sequence"/>
</dbReference>
<evidence type="ECO:0000313" key="12">
    <source>
        <dbReference type="Proteomes" id="UP000095767"/>
    </source>
</evidence>
<keyword evidence="7 11" id="KW-0675">Receptor</keyword>
<evidence type="ECO:0000256" key="1">
    <source>
        <dbReference type="ARBA" id="ARBA00004479"/>
    </source>
</evidence>
<dbReference type="FunFam" id="2.90.10.10:FF:000006">
    <property type="entry name" value="Serine/threonine-protein kinase"/>
    <property type="match status" value="1"/>
</dbReference>
<gene>
    <name evidence="11" type="ORF">BAE44_0004674</name>
</gene>
<dbReference type="PANTHER" id="PTHR47974">
    <property type="entry name" value="OS07G0415500 PROTEIN"/>
    <property type="match status" value="1"/>
</dbReference>
<dbReference type="InterPro" id="IPR036426">
    <property type="entry name" value="Bulb-type_lectin_dom_sf"/>
</dbReference>
<dbReference type="CDD" id="cd00028">
    <property type="entry name" value="B_lectin"/>
    <property type="match status" value="1"/>
</dbReference>
<evidence type="ECO:0000256" key="2">
    <source>
        <dbReference type="ARBA" id="ARBA00012513"/>
    </source>
</evidence>
<evidence type="ECO:0000256" key="9">
    <source>
        <dbReference type="ARBA" id="ARBA00048679"/>
    </source>
</evidence>
<protein>
    <recommendedName>
        <fullName evidence="2">non-specific serine/threonine protein kinase</fullName>
        <ecNumber evidence="2">2.7.11.1</ecNumber>
    </recommendedName>
</protein>
<dbReference type="AlphaFoldDB" id="A0A1E5WAA3"/>
<evidence type="ECO:0000256" key="7">
    <source>
        <dbReference type="ARBA" id="ARBA00023170"/>
    </source>
</evidence>
<comment type="catalytic activity">
    <reaction evidence="8">
        <text>L-threonyl-[protein] + ATP = O-phospho-L-threonyl-[protein] + ADP + H(+)</text>
        <dbReference type="Rhea" id="RHEA:46608"/>
        <dbReference type="Rhea" id="RHEA-COMP:11060"/>
        <dbReference type="Rhea" id="RHEA-COMP:11605"/>
        <dbReference type="ChEBI" id="CHEBI:15378"/>
        <dbReference type="ChEBI" id="CHEBI:30013"/>
        <dbReference type="ChEBI" id="CHEBI:30616"/>
        <dbReference type="ChEBI" id="CHEBI:61977"/>
        <dbReference type="ChEBI" id="CHEBI:456216"/>
        <dbReference type="EC" id="2.7.11.1"/>
    </reaction>
</comment>
<dbReference type="Gene3D" id="2.90.10.10">
    <property type="entry name" value="Bulb-type lectin domain"/>
    <property type="match status" value="1"/>
</dbReference>
<dbReference type="SMART" id="SM00108">
    <property type="entry name" value="B_lectin"/>
    <property type="match status" value="1"/>
</dbReference>
<name>A0A1E5WAA3_9POAL</name>
<keyword evidence="3" id="KW-0812">Transmembrane</keyword>
<dbReference type="InterPro" id="IPR001480">
    <property type="entry name" value="Bulb-type_lectin_dom"/>
</dbReference>
<dbReference type="GO" id="GO:0004674">
    <property type="term" value="F:protein serine/threonine kinase activity"/>
    <property type="evidence" value="ECO:0007669"/>
    <property type="project" value="UniProtKB-EC"/>
</dbReference>
<evidence type="ECO:0000256" key="4">
    <source>
        <dbReference type="ARBA" id="ARBA00022729"/>
    </source>
</evidence>
<dbReference type="SUPFAM" id="SSF51110">
    <property type="entry name" value="alpha-D-mannose-specific plant lectins"/>
    <property type="match status" value="1"/>
</dbReference>
<dbReference type="OrthoDB" id="590475at2759"/>
<evidence type="ECO:0000256" key="8">
    <source>
        <dbReference type="ARBA" id="ARBA00047899"/>
    </source>
</evidence>
<keyword evidence="11" id="KW-0418">Kinase</keyword>
<sequence>MDEGGSEDDNVACQDFLLAGSSLSVEHSFDVLRSPGGTFICGFYNISSNASTFSIWFSNTSEKTVVWSANPLHPVYTWGSMVKLGSDGRMVLKDYNGQTVWTNNVSSSNAQQVQLLDTGNLIVKGKGDIILWQSFASPTNTLLPTQSINATMKLVSTNRLLVRGRYSLRFDDQYLLSMFDDEKDLSFIYWPNPTMTIWDKHRKPFNSTTAGVLDNWGHFLGSDNTTFTAADWGPGIMRRLALDYDGNLRLYSLNKADRT</sequence>
<organism evidence="11 12">
    <name type="scientific">Dichanthelium oligosanthes</name>
    <dbReference type="NCBI Taxonomy" id="888268"/>
    <lineage>
        <taxon>Eukaryota</taxon>
        <taxon>Viridiplantae</taxon>
        <taxon>Streptophyta</taxon>
        <taxon>Embryophyta</taxon>
        <taxon>Tracheophyta</taxon>
        <taxon>Spermatophyta</taxon>
        <taxon>Magnoliopsida</taxon>
        <taxon>Liliopsida</taxon>
        <taxon>Poales</taxon>
        <taxon>Poaceae</taxon>
        <taxon>PACMAD clade</taxon>
        <taxon>Panicoideae</taxon>
        <taxon>Panicodae</taxon>
        <taxon>Paniceae</taxon>
        <taxon>Dichantheliinae</taxon>
        <taxon>Dichanthelium</taxon>
    </lineage>
</organism>
<dbReference type="GO" id="GO:0051707">
    <property type="term" value="P:response to other organism"/>
    <property type="evidence" value="ECO:0007669"/>
    <property type="project" value="UniProtKB-ARBA"/>
</dbReference>
<accession>A0A1E5WAA3</accession>
<feature type="domain" description="Bulb-type lectin" evidence="10">
    <location>
        <begin position="14"/>
        <end position="136"/>
    </location>
</feature>
<dbReference type="GO" id="GO:0016020">
    <property type="term" value="C:membrane"/>
    <property type="evidence" value="ECO:0007669"/>
    <property type="project" value="UniProtKB-SubCell"/>
</dbReference>
<keyword evidence="4" id="KW-0732">Signal</keyword>
<keyword evidence="11" id="KW-0808">Transferase</keyword>
<evidence type="ECO:0000259" key="10">
    <source>
        <dbReference type="PROSITE" id="PS50927"/>
    </source>
</evidence>
<keyword evidence="5" id="KW-1133">Transmembrane helix</keyword>
<evidence type="ECO:0000313" key="11">
    <source>
        <dbReference type="EMBL" id="OEL34307.1"/>
    </source>
</evidence>
<dbReference type="PANTHER" id="PTHR47974:SF33">
    <property type="entry name" value="PROTEIN KINASE DOMAIN-CONTAINING PROTEIN"/>
    <property type="match status" value="1"/>
</dbReference>
<evidence type="ECO:0000256" key="5">
    <source>
        <dbReference type="ARBA" id="ARBA00022989"/>
    </source>
</evidence>
<comment type="caution">
    <text evidence="11">The sequence shown here is derived from an EMBL/GenBank/DDBJ whole genome shotgun (WGS) entry which is preliminary data.</text>
</comment>
<evidence type="ECO:0000256" key="6">
    <source>
        <dbReference type="ARBA" id="ARBA00023136"/>
    </source>
</evidence>
<proteinExistence type="predicted"/>
<comment type="catalytic activity">
    <reaction evidence="9">
        <text>L-seryl-[protein] + ATP = O-phospho-L-seryl-[protein] + ADP + H(+)</text>
        <dbReference type="Rhea" id="RHEA:17989"/>
        <dbReference type="Rhea" id="RHEA-COMP:9863"/>
        <dbReference type="Rhea" id="RHEA-COMP:11604"/>
        <dbReference type="ChEBI" id="CHEBI:15378"/>
        <dbReference type="ChEBI" id="CHEBI:29999"/>
        <dbReference type="ChEBI" id="CHEBI:30616"/>
        <dbReference type="ChEBI" id="CHEBI:83421"/>
        <dbReference type="ChEBI" id="CHEBI:456216"/>
        <dbReference type="EC" id="2.7.11.1"/>
    </reaction>
</comment>
<keyword evidence="12" id="KW-1185">Reference proteome</keyword>
<dbReference type="Pfam" id="PF01453">
    <property type="entry name" value="B_lectin"/>
    <property type="match status" value="1"/>
</dbReference>
<dbReference type="EMBL" id="LWDX02015711">
    <property type="protein sequence ID" value="OEL34307.1"/>
    <property type="molecule type" value="Genomic_DNA"/>
</dbReference>
<reference evidence="11 12" key="1">
    <citation type="submission" date="2016-09" db="EMBL/GenBank/DDBJ databases">
        <title>The draft genome of Dichanthelium oligosanthes: A C3 panicoid grass species.</title>
        <authorList>
            <person name="Studer A.J."/>
            <person name="Schnable J.C."/>
            <person name="Brutnell T.P."/>
        </authorList>
    </citation>
    <scope>NUCLEOTIDE SEQUENCE [LARGE SCALE GENOMIC DNA]</scope>
    <source>
        <strain evidence="12">cv. Kellogg 1175</strain>
        <tissue evidence="11">Leaf</tissue>
    </source>
</reference>
<feature type="non-terminal residue" evidence="11">
    <location>
        <position position="259"/>
    </location>
</feature>
<dbReference type="PROSITE" id="PS50927">
    <property type="entry name" value="BULB_LECTIN"/>
    <property type="match status" value="1"/>
</dbReference>
<dbReference type="STRING" id="888268.A0A1E5WAA3"/>
<keyword evidence="6" id="KW-0472">Membrane</keyword>
<evidence type="ECO:0000256" key="3">
    <source>
        <dbReference type="ARBA" id="ARBA00022692"/>
    </source>
</evidence>
<dbReference type="EC" id="2.7.11.1" evidence="2"/>
<comment type="subcellular location">
    <subcellularLocation>
        <location evidence="1">Membrane</location>
        <topology evidence="1">Single-pass type I membrane protein</topology>
    </subcellularLocation>
</comment>